<dbReference type="CDD" id="cd21109">
    <property type="entry name" value="SPASM"/>
    <property type="match status" value="1"/>
</dbReference>
<sequence length="375" mass="42102">MIKYLVVILEPAAASFCYYDVKPVPSSGLMPLELLRRVVDHAIRNGLHINFVHGDSPLPEEYVRLVESADHISIMPPGQNPCAGGTVLVIDDHRLEDAPALAENPCANIILRVGRDRLRQLSGMVRQLMGKFGRLNIILKDLAQFEEPELQICREQMVVIGKRVAAEYRKGNFIEISTLTDRIFLTNMNNCGAGVEHLTVAPDGRYYLCPAFYHEGPEHSLGAFGETPRLENSRLLELDYAPICRNCDAYHCKRCIYLNRKLTGEVNTPSRQQCRIAHLERDQSRQLLAALPSAIDGSEKIVPIPELDYSDPFEMLTRRDIDGGAKDRHFASLLSRPLEAVPASQLLLQIYQLDPGLLAKLKQMTPFALDLKPKK</sequence>
<evidence type="ECO:0000313" key="2">
    <source>
        <dbReference type="Proteomes" id="UP000182264"/>
    </source>
</evidence>
<name>A0A1L3GH61_SYNAC</name>
<dbReference type="Gene3D" id="3.20.20.70">
    <property type="entry name" value="Aldolase class I"/>
    <property type="match status" value="1"/>
</dbReference>
<dbReference type="InterPro" id="IPR026401">
    <property type="entry name" value="CXXX_matur"/>
</dbReference>
<dbReference type="SUPFAM" id="SSF102114">
    <property type="entry name" value="Radical SAM enzymes"/>
    <property type="match status" value="1"/>
</dbReference>
<dbReference type="KEGG" id="pace:A6070_03270"/>
<keyword evidence="2" id="KW-1185">Reference proteome</keyword>
<gene>
    <name evidence="1" type="ORF">A7E75_09300</name>
</gene>
<evidence type="ECO:0000313" key="1">
    <source>
        <dbReference type="EMBL" id="APG25195.1"/>
    </source>
</evidence>
<dbReference type="Proteomes" id="UP000182264">
    <property type="component" value="Chromosome"/>
</dbReference>
<dbReference type="InterPro" id="IPR058240">
    <property type="entry name" value="rSAM_sf"/>
</dbReference>
<dbReference type="RefSeq" id="WP_072287044.1">
    <property type="nucleotide sequence ID" value="NZ_JAVERY010000004.1"/>
</dbReference>
<accession>A0A1L3GH61</accession>
<dbReference type="EMBL" id="CP015518">
    <property type="protein sequence ID" value="APG25195.1"/>
    <property type="molecule type" value="Genomic_DNA"/>
</dbReference>
<reference evidence="1 2" key="1">
    <citation type="journal article" date="2017" name="Genome Announc.">
        <title>Complete Genome Sequences of Two Acetylene-Fermenting Pelobacter acetylenicus Strains.</title>
        <authorList>
            <person name="Sutton J.M."/>
            <person name="Baesman S.M."/>
            <person name="Fierst J.L."/>
            <person name="Poret-Peterson A.T."/>
            <person name="Oremland R.S."/>
            <person name="Dunlap D.S."/>
            <person name="Akob D.M."/>
        </authorList>
    </citation>
    <scope>NUCLEOTIDE SEQUENCE [LARGE SCALE GENOMIC DNA]</scope>
    <source>
        <strain evidence="1 2">DSM 3247</strain>
    </source>
</reference>
<dbReference type="NCBIfam" id="TIGR04119">
    <property type="entry name" value="CXXX_matur"/>
    <property type="match status" value="1"/>
</dbReference>
<protein>
    <submittedName>
        <fullName evidence="1">CXXX repeat peptide maturase</fullName>
    </submittedName>
</protein>
<dbReference type="STRING" id="29542.A6070_03270"/>
<dbReference type="AlphaFoldDB" id="A0A1L3GH61"/>
<proteinExistence type="predicted"/>
<dbReference type="InterPro" id="IPR013785">
    <property type="entry name" value="Aldolase_TIM"/>
</dbReference>
<organism evidence="1 2">
    <name type="scientific">Syntrophotalea acetylenica</name>
    <name type="common">Pelobacter acetylenicus</name>
    <dbReference type="NCBI Taxonomy" id="29542"/>
    <lineage>
        <taxon>Bacteria</taxon>
        <taxon>Pseudomonadati</taxon>
        <taxon>Thermodesulfobacteriota</taxon>
        <taxon>Desulfuromonadia</taxon>
        <taxon>Desulfuromonadales</taxon>
        <taxon>Syntrophotaleaceae</taxon>
        <taxon>Syntrophotalea</taxon>
    </lineage>
</organism>